<evidence type="ECO:0000256" key="2">
    <source>
        <dbReference type="ARBA" id="ARBA00022475"/>
    </source>
</evidence>
<feature type="transmembrane region" description="Helical" evidence="15">
    <location>
        <begin position="170"/>
        <end position="193"/>
    </location>
</feature>
<dbReference type="Ensembl" id="ENSACAT00000002630.3">
    <property type="protein sequence ID" value="ENSACAP00000002565.3"/>
    <property type="gene ID" value="ENSACAG00000002677.3"/>
</dbReference>
<dbReference type="SMART" id="SM01381">
    <property type="entry name" value="7TM_GPCR_Srsx"/>
    <property type="match status" value="1"/>
</dbReference>
<name>H9G6I3_ANOCA</name>
<dbReference type="AlphaFoldDB" id="H9G6I3"/>
<dbReference type="InterPro" id="IPR017452">
    <property type="entry name" value="GPCR_Rhodpsn_7TM"/>
</dbReference>
<dbReference type="GeneTree" id="ENSGT01140000282530"/>
<dbReference type="InParanoid" id="H9G6I3"/>
<evidence type="ECO:0000256" key="1">
    <source>
        <dbReference type="ARBA" id="ARBA00004651"/>
    </source>
</evidence>
<dbReference type="HOGENOM" id="CLU_065071_0_0_1"/>
<dbReference type="PRINTS" id="PR00644">
    <property type="entry name" value="GPRORPHANR"/>
</dbReference>
<feature type="transmembrane region" description="Helical" evidence="15">
    <location>
        <begin position="137"/>
        <end position="164"/>
    </location>
</feature>
<evidence type="ECO:0000256" key="6">
    <source>
        <dbReference type="ARBA" id="ARBA00023040"/>
    </source>
</evidence>
<evidence type="ECO:0000256" key="4">
    <source>
        <dbReference type="ARBA" id="ARBA00022692"/>
    </source>
</evidence>
<organism evidence="17 18">
    <name type="scientific">Anolis carolinensis</name>
    <name type="common">Green anole</name>
    <name type="synonym">American chameleon</name>
    <dbReference type="NCBI Taxonomy" id="28377"/>
    <lineage>
        <taxon>Eukaryota</taxon>
        <taxon>Metazoa</taxon>
        <taxon>Chordata</taxon>
        <taxon>Craniata</taxon>
        <taxon>Vertebrata</taxon>
        <taxon>Euteleostomi</taxon>
        <taxon>Lepidosauria</taxon>
        <taxon>Squamata</taxon>
        <taxon>Bifurcata</taxon>
        <taxon>Unidentata</taxon>
        <taxon>Episquamata</taxon>
        <taxon>Toxicofera</taxon>
        <taxon>Iguania</taxon>
        <taxon>Dactyloidae</taxon>
        <taxon>Anolis</taxon>
    </lineage>
</organism>
<dbReference type="Proteomes" id="UP000001646">
    <property type="component" value="Unplaced"/>
</dbReference>
<keyword evidence="3" id="KW-0597">Phosphoprotein</keyword>
<reference evidence="17" key="3">
    <citation type="submission" date="2025-09" db="UniProtKB">
        <authorList>
            <consortium name="Ensembl"/>
        </authorList>
    </citation>
    <scope>IDENTIFICATION</scope>
</reference>
<dbReference type="InterPro" id="IPR000276">
    <property type="entry name" value="GPCR_Rhodpsn"/>
</dbReference>
<feature type="compositionally biased region" description="Gly residues" evidence="14">
    <location>
        <begin position="60"/>
        <end position="86"/>
    </location>
</feature>
<evidence type="ECO:0000313" key="17">
    <source>
        <dbReference type="Ensembl" id="ENSACAP00000002565.3"/>
    </source>
</evidence>
<keyword evidence="11 13" id="KW-0807">Transducer</keyword>
<keyword evidence="9 13" id="KW-0675">Receptor</keyword>
<feature type="region of interest" description="Disordered" evidence="14">
    <location>
        <begin position="30"/>
        <end position="86"/>
    </location>
</feature>
<evidence type="ECO:0000256" key="12">
    <source>
        <dbReference type="ARBA" id="ARBA00023288"/>
    </source>
</evidence>
<dbReference type="PROSITE" id="PS50262">
    <property type="entry name" value="G_PROTEIN_RECEP_F1_2"/>
    <property type="match status" value="1"/>
</dbReference>
<evidence type="ECO:0000256" key="9">
    <source>
        <dbReference type="ARBA" id="ARBA00023170"/>
    </source>
</evidence>
<feature type="compositionally biased region" description="Low complexity" evidence="14">
    <location>
        <begin position="47"/>
        <end position="59"/>
    </location>
</feature>
<keyword evidence="10" id="KW-0325">Glycoprotein</keyword>
<comment type="similarity">
    <text evidence="13">Belongs to the G-protein coupled receptor 1 family.</text>
</comment>
<keyword evidence="12" id="KW-0449">Lipoprotein</keyword>
<evidence type="ECO:0000256" key="14">
    <source>
        <dbReference type="SAM" id="MobiDB-lite"/>
    </source>
</evidence>
<evidence type="ECO:0000313" key="18">
    <source>
        <dbReference type="Proteomes" id="UP000001646"/>
    </source>
</evidence>
<keyword evidence="8" id="KW-0564">Palmitate</keyword>
<keyword evidence="18" id="KW-1185">Reference proteome</keyword>
<dbReference type="GO" id="GO:0005886">
    <property type="term" value="C:plasma membrane"/>
    <property type="evidence" value="ECO:0000318"/>
    <property type="project" value="GO_Central"/>
</dbReference>
<dbReference type="PANTHER" id="PTHR22750">
    <property type="entry name" value="G-PROTEIN COUPLED RECEPTOR"/>
    <property type="match status" value="1"/>
</dbReference>
<feature type="transmembrane region" description="Helical" evidence="15">
    <location>
        <begin position="350"/>
        <end position="369"/>
    </location>
</feature>
<keyword evidence="5 15" id="KW-1133">Transmembrane helix</keyword>
<keyword evidence="7 15" id="KW-0472">Membrane</keyword>
<feature type="transmembrane region" description="Helical" evidence="15">
    <location>
        <begin position="214"/>
        <end position="237"/>
    </location>
</feature>
<dbReference type="InterPro" id="IPR000723">
    <property type="entry name" value="GPR_3/6/12_orphan"/>
</dbReference>
<dbReference type="eggNOG" id="KOG3656">
    <property type="taxonomic scope" value="Eukaryota"/>
</dbReference>
<evidence type="ECO:0000259" key="16">
    <source>
        <dbReference type="PROSITE" id="PS50262"/>
    </source>
</evidence>
<accession>H9G6I3</accession>
<reference evidence="17" key="2">
    <citation type="submission" date="2025-08" db="UniProtKB">
        <authorList>
            <consortium name="Ensembl"/>
        </authorList>
    </citation>
    <scope>IDENTIFICATION</scope>
</reference>
<dbReference type="GO" id="GO:0004930">
    <property type="term" value="F:G protein-coupled receptor activity"/>
    <property type="evidence" value="ECO:0000318"/>
    <property type="project" value="GO_Central"/>
</dbReference>
<keyword evidence="4 13" id="KW-0812">Transmembrane</keyword>
<evidence type="ECO:0000256" key="13">
    <source>
        <dbReference type="RuleBase" id="RU000688"/>
    </source>
</evidence>
<evidence type="ECO:0000256" key="5">
    <source>
        <dbReference type="ARBA" id="ARBA00022989"/>
    </source>
</evidence>
<dbReference type="PRINTS" id="PR00237">
    <property type="entry name" value="GPCRRHODOPSN"/>
</dbReference>
<evidence type="ECO:0000256" key="10">
    <source>
        <dbReference type="ARBA" id="ARBA00023180"/>
    </source>
</evidence>
<dbReference type="GO" id="GO:0007189">
    <property type="term" value="P:adenylate cyclase-activating G protein-coupled receptor signaling pathway"/>
    <property type="evidence" value="ECO:0000318"/>
    <property type="project" value="GO_Central"/>
</dbReference>
<feature type="transmembrane region" description="Helical" evidence="15">
    <location>
        <begin position="257"/>
        <end position="275"/>
    </location>
</feature>
<evidence type="ECO:0000256" key="11">
    <source>
        <dbReference type="ARBA" id="ARBA00023224"/>
    </source>
</evidence>
<feature type="domain" description="G-protein coupled receptors family 1 profile" evidence="16">
    <location>
        <begin position="118"/>
        <end position="367"/>
    </location>
</feature>
<dbReference type="SUPFAM" id="SSF81321">
    <property type="entry name" value="Family A G protein-coupled receptor-like"/>
    <property type="match status" value="1"/>
</dbReference>
<keyword evidence="6 13" id="KW-0297">G-protein coupled receptor</keyword>
<dbReference type="GO" id="GO:0005737">
    <property type="term" value="C:cytoplasm"/>
    <property type="evidence" value="ECO:0000318"/>
    <property type="project" value="GO_Central"/>
</dbReference>
<evidence type="ECO:0000256" key="8">
    <source>
        <dbReference type="ARBA" id="ARBA00023139"/>
    </source>
</evidence>
<evidence type="ECO:0000256" key="7">
    <source>
        <dbReference type="ARBA" id="ARBA00023136"/>
    </source>
</evidence>
<feature type="transmembrane region" description="Helical" evidence="15">
    <location>
        <begin position="319"/>
        <end position="338"/>
    </location>
</feature>
<dbReference type="PROSITE" id="PS00237">
    <property type="entry name" value="G_PROTEIN_RECEP_F1_1"/>
    <property type="match status" value="1"/>
</dbReference>
<proteinExistence type="inferred from homology"/>
<keyword evidence="2" id="KW-1003">Cell membrane</keyword>
<reference evidence="17" key="1">
    <citation type="submission" date="2009-12" db="EMBL/GenBank/DDBJ databases">
        <title>The Genome Sequence of Anolis carolinensis (Green Anole Lizard).</title>
        <authorList>
            <consortium name="The Genome Sequencing Platform"/>
            <person name="Di Palma F."/>
            <person name="Alfoldi J."/>
            <person name="Heiman D."/>
            <person name="Young S."/>
            <person name="Grabherr M."/>
            <person name="Johnson J."/>
            <person name="Lander E.S."/>
            <person name="Lindblad-Toh K."/>
        </authorList>
    </citation>
    <scope>NUCLEOTIDE SEQUENCE [LARGE SCALE GENOMIC DNA]</scope>
    <source>
        <strain evidence="17">JBL SC #1</strain>
    </source>
</reference>
<dbReference type="Pfam" id="PF00001">
    <property type="entry name" value="7tm_1"/>
    <property type="match status" value="1"/>
</dbReference>
<protein>
    <recommendedName>
        <fullName evidence="16">G-protein coupled receptors family 1 profile domain-containing protein</fullName>
    </recommendedName>
</protein>
<dbReference type="Bgee" id="ENSACAG00000002677">
    <property type="expression patterns" value="Expressed in brain and 2 other cell types or tissues"/>
</dbReference>
<dbReference type="Gene3D" id="1.20.1070.10">
    <property type="entry name" value="Rhodopsin 7-helix transmembrane proteins"/>
    <property type="match status" value="1"/>
</dbReference>
<feature type="compositionally biased region" description="Polar residues" evidence="14">
    <location>
        <begin position="31"/>
        <end position="45"/>
    </location>
</feature>
<sequence length="400" mass="40878">MEEQLREQQHHLLVLLNAASSRPFSTLWPPGNTSAAATGSPSDLSPATAATAAATVGSEDGAGSGGGSGGGGSGMGSGGGSGAGSGAGGSGGDVSAVAVAVNPWDVALCATGTAVACENALVLAVLFYSPNLRAPMFLLIGSLALADLLAGVGLVVNFSVQYLLQPSSQAATLGAAALLLTAFSASAGSLLAITVDRYLSLYNALTYHSERTRAFTATCLLCLWLLCLALGLLPLLGWNCFRHPTCSVLRPVTKDNAALLAAAFLLLFALMLQLYSRICKVACRHAQQIAVQHQFTSASASSCPGAPASPSGRKGVTTLSLVLGTFALCWMPLAIYALVADATYPPVYTYALALPAACNSLLNPVIYAFRNGDIQKSLWLACCGCIPARFSSRPRTSSDV</sequence>
<evidence type="ECO:0000256" key="15">
    <source>
        <dbReference type="SAM" id="Phobius"/>
    </source>
</evidence>
<comment type="subcellular location">
    <subcellularLocation>
        <location evidence="1">Cell membrane</location>
        <topology evidence="1">Multi-pass membrane protein</topology>
    </subcellularLocation>
</comment>
<evidence type="ECO:0000256" key="3">
    <source>
        <dbReference type="ARBA" id="ARBA00022553"/>
    </source>
</evidence>